<keyword evidence="3" id="KW-0411">Iron-sulfur</keyword>
<keyword evidence="2" id="KW-0408">Iron</keyword>
<feature type="non-terminal residue" evidence="5">
    <location>
        <position position="100"/>
    </location>
</feature>
<gene>
    <name evidence="5" type="ORF">RSSM_06035</name>
</gene>
<dbReference type="AlphaFoldDB" id="M5TTJ2"/>
<organism evidence="5 6">
    <name type="scientific">Rhodopirellula sallentina SM41</name>
    <dbReference type="NCBI Taxonomy" id="1263870"/>
    <lineage>
        <taxon>Bacteria</taxon>
        <taxon>Pseudomonadati</taxon>
        <taxon>Planctomycetota</taxon>
        <taxon>Planctomycetia</taxon>
        <taxon>Pirellulales</taxon>
        <taxon>Pirellulaceae</taxon>
        <taxon>Rhodopirellula</taxon>
    </lineage>
</organism>
<dbReference type="InterPro" id="IPR006963">
    <property type="entry name" value="Mopterin_OxRdtase_4Fe-4S_dom"/>
</dbReference>
<name>M5TTJ2_9BACT</name>
<dbReference type="Pfam" id="PF04879">
    <property type="entry name" value="Molybdop_Fe4S4"/>
    <property type="match status" value="1"/>
</dbReference>
<dbReference type="PROSITE" id="PS51669">
    <property type="entry name" value="4FE4S_MOW_BIS_MGD"/>
    <property type="match status" value="1"/>
</dbReference>
<dbReference type="EMBL" id="ANOH01000428">
    <property type="protein sequence ID" value="EMI52480.1"/>
    <property type="molecule type" value="Genomic_DNA"/>
</dbReference>
<protein>
    <submittedName>
        <fullName evidence="5">Molybdopterin oxidoreductase Fe4S4 region domain protein</fullName>
        <ecNumber evidence="5">1.-.-.-</ecNumber>
    </submittedName>
</protein>
<dbReference type="EC" id="1.-.-.-" evidence="5"/>
<keyword evidence="6" id="KW-1185">Reference proteome</keyword>
<dbReference type="PROSITE" id="PS00551">
    <property type="entry name" value="MOLYBDOPTERIN_PROK_1"/>
    <property type="match status" value="1"/>
</dbReference>
<comment type="caution">
    <text evidence="5">The sequence shown here is derived from an EMBL/GenBank/DDBJ whole genome shotgun (WGS) entry which is preliminary data.</text>
</comment>
<dbReference type="GO" id="GO:0046872">
    <property type="term" value="F:metal ion binding"/>
    <property type="evidence" value="ECO:0007669"/>
    <property type="project" value="UniProtKB-KW"/>
</dbReference>
<dbReference type="InterPro" id="IPR027467">
    <property type="entry name" value="MopterinOxRdtase_cofactor_BS"/>
</dbReference>
<proteinExistence type="predicted"/>
<feature type="domain" description="4Fe-4S Mo/W bis-MGD-type" evidence="4">
    <location>
        <begin position="59"/>
        <end position="100"/>
    </location>
</feature>
<dbReference type="GO" id="GO:0051539">
    <property type="term" value="F:4 iron, 4 sulfur cluster binding"/>
    <property type="evidence" value="ECO:0007669"/>
    <property type="project" value="InterPro"/>
</dbReference>
<evidence type="ECO:0000259" key="4">
    <source>
        <dbReference type="PROSITE" id="PS51669"/>
    </source>
</evidence>
<reference evidence="5 6" key="1">
    <citation type="journal article" date="2013" name="Mar. Genomics">
        <title>Expression of sulfatases in Rhodopirellula baltica and the diversity of sulfatases in the genus Rhodopirellula.</title>
        <authorList>
            <person name="Wegner C.E."/>
            <person name="Richter-Heitmann T."/>
            <person name="Klindworth A."/>
            <person name="Klockow C."/>
            <person name="Richter M."/>
            <person name="Achstetter T."/>
            <person name="Glockner F.O."/>
            <person name="Harder J."/>
        </authorList>
    </citation>
    <scope>NUCLEOTIDE SEQUENCE [LARGE SCALE GENOMIC DNA]</scope>
    <source>
        <strain evidence="5 6">SM41</strain>
    </source>
</reference>
<dbReference type="Gene3D" id="2.20.25.90">
    <property type="entry name" value="ADC-like domains"/>
    <property type="match status" value="1"/>
</dbReference>
<evidence type="ECO:0000313" key="5">
    <source>
        <dbReference type="EMBL" id="EMI52480.1"/>
    </source>
</evidence>
<evidence type="ECO:0000256" key="2">
    <source>
        <dbReference type="ARBA" id="ARBA00023004"/>
    </source>
</evidence>
<evidence type="ECO:0000256" key="1">
    <source>
        <dbReference type="ARBA" id="ARBA00022723"/>
    </source>
</evidence>
<sequence>MSMDTTPATPVDLTSSPVAKAPFELPQVLVRREGTMTRELLLHPGEHGLGMTHSSMAADTTTTATCGFCATGCGLRLHLKEGVAVGLTPETKYPVNLGMA</sequence>
<dbReference type="SUPFAM" id="SSF53706">
    <property type="entry name" value="Formate dehydrogenase/DMSO reductase, domains 1-3"/>
    <property type="match status" value="1"/>
</dbReference>
<keyword evidence="5" id="KW-0560">Oxidoreductase</keyword>
<accession>M5TTJ2</accession>
<keyword evidence="1" id="KW-0479">Metal-binding</keyword>
<dbReference type="Proteomes" id="UP000011885">
    <property type="component" value="Unassembled WGS sequence"/>
</dbReference>
<evidence type="ECO:0000313" key="6">
    <source>
        <dbReference type="Proteomes" id="UP000011885"/>
    </source>
</evidence>
<dbReference type="GO" id="GO:0016491">
    <property type="term" value="F:oxidoreductase activity"/>
    <property type="evidence" value="ECO:0007669"/>
    <property type="project" value="UniProtKB-KW"/>
</dbReference>
<evidence type="ECO:0000256" key="3">
    <source>
        <dbReference type="ARBA" id="ARBA00023014"/>
    </source>
</evidence>